<dbReference type="EMBL" id="CAJVPV010003426">
    <property type="protein sequence ID" value="CAG8551559.1"/>
    <property type="molecule type" value="Genomic_DNA"/>
</dbReference>
<keyword evidence="2" id="KW-1185">Reference proteome</keyword>
<comment type="caution">
    <text evidence="1">The sequence shown here is derived from an EMBL/GenBank/DDBJ whole genome shotgun (WGS) entry which is preliminary data.</text>
</comment>
<reference evidence="1" key="1">
    <citation type="submission" date="2021-06" db="EMBL/GenBank/DDBJ databases">
        <authorList>
            <person name="Kallberg Y."/>
            <person name="Tangrot J."/>
            <person name="Rosling A."/>
        </authorList>
    </citation>
    <scope>NUCLEOTIDE SEQUENCE</scope>
    <source>
        <strain evidence="1">CL551</strain>
    </source>
</reference>
<organism evidence="1 2">
    <name type="scientific">Acaulospora morrowiae</name>
    <dbReference type="NCBI Taxonomy" id="94023"/>
    <lineage>
        <taxon>Eukaryota</taxon>
        <taxon>Fungi</taxon>
        <taxon>Fungi incertae sedis</taxon>
        <taxon>Mucoromycota</taxon>
        <taxon>Glomeromycotina</taxon>
        <taxon>Glomeromycetes</taxon>
        <taxon>Diversisporales</taxon>
        <taxon>Acaulosporaceae</taxon>
        <taxon>Acaulospora</taxon>
    </lineage>
</organism>
<proteinExistence type="predicted"/>
<dbReference type="Proteomes" id="UP000789342">
    <property type="component" value="Unassembled WGS sequence"/>
</dbReference>
<protein>
    <submittedName>
        <fullName evidence="1">17210_t:CDS:1</fullName>
    </submittedName>
</protein>
<name>A0A9N9B558_9GLOM</name>
<dbReference type="AlphaFoldDB" id="A0A9N9B558"/>
<evidence type="ECO:0000313" key="2">
    <source>
        <dbReference type="Proteomes" id="UP000789342"/>
    </source>
</evidence>
<sequence length="74" mass="8617">MRNVKKAMNGRLRQEISLRELGVQDVVHQAENMLYQTKKLSQYKDTLHQNKNVLQSKDVIHSIENVVNDDSILI</sequence>
<evidence type="ECO:0000313" key="1">
    <source>
        <dbReference type="EMBL" id="CAG8551559.1"/>
    </source>
</evidence>
<gene>
    <name evidence="1" type="ORF">AMORRO_LOCUS5598</name>
</gene>
<accession>A0A9N9B558</accession>